<evidence type="ECO:0000256" key="2">
    <source>
        <dbReference type="ARBA" id="ARBA00005062"/>
    </source>
</evidence>
<comment type="catalytic activity">
    <reaction evidence="11">
        <text>L-homoserine + NADP(+) = L-aspartate 4-semialdehyde + NADPH + H(+)</text>
        <dbReference type="Rhea" id="RHEA:15761"/>
        <dbReference type="ChEBI" id="CHEBI:15378"/>
        <dbReference type="ChEBI" id="CHEBI:57476"/>
        <dbReference type="ChEBI" id="CHEBI:57783"/>
        <dbReference type="ChEBI" id="CHEBI:58349"/>
        <dbReference type="ChEBI" id="CHEBI:537519"/>
        <dbReference type="EC" id="1.1.1.3"/>
    </reaction>
    <physiologicalReaction direction="right-to-left" evidence="11">
        <dbReference type="Rhea" id="RHEA:15763"/>
    </physiologicalReaction>
</comment>
<evidence type="ECO:0000256" key="8">
    <source>
        <dbReference type="ARBA" id="ARBA00023002"/>
    </source>
</evidence>
<evidence type="ECO:0000256" key="3">
    <source>
        <dbReference type="ARBA" id="ARBA00006753"/>
    </source>
</evidence>
<sequence>MKKDLIISGYGNVAKELVKLLSEKEEMLKNTYDLEIKVCGIIGSKGMIAQDEGIQLEALLNYGNGSDALLQYAVDMHIPLQQANINGDILVECSPTNIVNGEPGKTYIIDALSQGMDVIAVSKGALVTSFEEVMELANQHGAKLKYSGATAAALPTLDIGEYSLAGSTITSIVGILNGTSNYILSSMAEEQLSFKQALKNAQEKGIAEANADMDVKGFDSACKILLLANRFLGTKLALRDIKISGINEIAIEHLSVAQAEGKKLKLIAQAALHEGKAIVQVKPIMLSKEHPLFHVDGTNKGIVFETKEMGAICVTGGASHPRAAAAAALKDLINAVCLR</sequence>
<name>A0A927CYI8_9BACI</name>
<keyword evidence="8 16" id="KW-0560">Oxidoreductase</keyword>
<feature type="domain" description="Homoserine dehydrogenase catalytic" evidence="14">
    <location>
        <begin position="155"/>
        <end position="333"/>
    </location>
</feature>
<dbReference type="InterPro" id="IPR005106">
    <property type="entry name" value="Asp/hSer_DH_NAD-bd"/>
</dbReference>
<organism evidence="16 17">
    <name type="scientific">Peribacillus faecalis</name>
    <dbReference type="NCBI Taxonomy" id="2772559"/>
    <lineage>
        <taxon>Bacteria</taxon>
        <taxon>Bacillati</taxon>
        <taxon>Bacillota</taxon>
        <taxon>Bacilli</taxon>
        <taxon>Bacillales</taxon>
        <taxon>Bacillaceae</taxon>
        <taxon>Peribacillus</taxon>
    </lineage>
</organism>
<evidence type="ECO:0000313" key="16">
    <source>
        <dbReference type="EMBL" id="MBD3110072.1"/>
    </source>
</evidence>
<dbReference type="GO" id="GO:0004412">
    <property type="term" value="F:homoserine dehydrogenase activity"/>
    <property type="evidence" value="ECO:0007669"/>
    <property type="project" value="UniProtKB-EC"/>
</dbReference>
<dbReference type="AlphaFoldDB" id="A0A927CYI8"/>
<dbReference type="GO" id="GO:0050661">
    <property type="term" value="F:NADP binding"/>
    <property type="evidence" value="ECO:0007669"/>
    <property type="project" value="InterPro"/>
</dbReference>
<proteinExistence type="inferred from homology"/>
<dbReference type="GO" id="GO:0009086">
    <property type="term" value="P:methionine biosynthetic process"/>
    <property type="evidence" value="ECO:0007669"/>
    <property type="project" value="UniProtKB-KW"/>
</dbReference>
<dbReference type="PIRSF" id="PIRSF036497">
    <property type="entry name" value="HDH_short"/>
    <property type="match status" value="1"/>
</dbReference>
<evidence type="ECO:0000256" key="4">
    <source>
        <dbReference type="ARBA" id="ARBA00013213"/>
    </source>
</evidence>
<dbReference type="NCBIfam" id="NF005290">
    <property type="entry name" value="PRK06813.1"/>
    <property type="match status" value="1"/>
</dbReference>
<keyword evidence="13" id="KW-0521">NADP</keyword>
<keyword evidence="7" id="KW-0791">Threonine biosynthesis</keyword>
<dbReference type="GO" id="GO:0009088">
    <property type="term" value="P:threonine biosynthetic process"/>
    <property type="evidence" value="ECO:0007669"/>
    <property type="project" value="UniProtKB-KW"/>
</dbReference>
<protein>
    <recommendedName>
        <fullName evidence="5">Homoserine dehydrogenase</fullName>
        <ecNumber evidence="4">1.1.1.3</ecNumber>
    </recommendedName>
</protein>
<dbReference type="InterPro" id="IPR001342">
    <property type="entry name" value="HDH_cat"/>
</dbReference>
<feature type="domain" description="Aspartate/homoserine dehydrogenase NAD-binding" evidence="15">
    <location>
        <begin position="9"/>
        <end position="146"/>
    </location>
</feature>
<keyword evidence="6" id="KW-0028">Amino-acid biosynthesis</keyword>
<accession>A0A927CYI8</accession>
<dbReference type="InterPro" id="IPR036291">
    <property type="entry name" value="NAD(P)-bd_dom_sf"/>
</dbReference>
<dbReference type="Gene3D" id="3.30.360.10">
    <property type="entry name" value="Dihydrodipicolinate Reductase, domain 2"/>
    <property type="match status" value="1"/>
</dbReference>
<evidence type="ECO:0000256" key="7">
    <source>
        <dbReference type="ARBA" id="ARBA00022697"/>
    </source>
</evidence>
<evidence type="ECO:0000313" key="17">
    <source>
        <dbReference type="Proteomes" id="UP000602076"/>
    </source>
</evidence>
<keyword evidence="10" id="KW-0486">Methionine biosynthesis</keyword>
<feature type="binding site" evidence="13">
    <location>
        <position position="123"/>
    </location>
    <ligand>
        <name>NADPH</name>
        <dbReference type="ChEBI" id="CHEBI:57783"/>
    </ligand>
</feature>
<evidence type="ECO:0000256" key="11">
    <source>
        <dbReference type="ARBA" id="ARBA00048841"/>
    </source>
</evidence>
<comment type="pathway">
    <text evidence="2">Amino-acid biosynthesis; L-methionine biosynthesis via de novo pathway; L-homoserine from L-aspartate: step 3/3.</text>
</comment>
<evidence type="ECO:0000259" key="15">
    <source>
        <dbReference type="Pfam" id="PF03447"/>
    </source>
</evidence>
<dbReference type="RefSeq" id="WP_190999605.1">
    <property type="nucleotide sequence ID" value="NZ_JACXSI010000055.1"/>
</dbReference>
<dbReference type="Proteomes" id="UP000602076">
    <property type="component" value="Unassembled WGS sequence"/>
</dbReference>
<keyword evidence="17" id="KW-1185">Reference proteome</keyword>
<evidence type="ECO:0000259" key="14">
    <source>
        <dbReference type="Pfam" id="PF00742"/>
    </source>
</evidence>
<dbReference type="EC" id="1.1.1.3" evidence="4"/>
<dbReference type="InterPro" id="IPR022697">
    <property type="entry name" value="HDH_short"/>
</dbReference>
<comment type="caution">
    <text evidence="16">The sequence shown here is derived from an EMBL/GenBank/DDBJ whole genome shotgun (WGS) entry which is preliminary data.</text>
</comment>
<dbReference type="PANTHER" id="PTHR43331">
    <property type="entry name" value="HOMOSERINE DEHYDROGENASE"/>
    <property type="match status" value="1"/>
</dbReference>
<dbReference type="Gene3D" id="3.40.50.720">
    <property type="entry name" value="NAD(P)-binding Rossmann-like Domain"/>
    <property type="match status" value="1"/>
</dbReference>
<reference evidence="16" key="1">
    <citation type="submission" date="2020-09" db="EMBL/GenBank/DDBJ databases">
        <title>Bacillus faecalis sp. nov., a moderately halophilic bacterium isolated from cow faeces.</title>
        <authorList>
            <person name="Jiang L."/>
            <person name="Lee J."/>
        </authorList>
    </citation>
    <scope>NUCLEOTIDE SEQUENCE</scope>
    <source>
        <strain evidence="16">AGMB 02131</strain>
    </source>
</reference>
<evidence type="ECO:0000256" key="6">
    <source>
        <dbReference type="ARBA" id="ARBA00022605"/>
    </source>
</evidence>
<dbReference type="Pfam" id="PF00742">
    <property type="entry name" value="Homoserine_dh"/>
    <property type="match status" value="1"/>
</dbReference>
<dbReference type="SUPFAM" id="SSF51735">
    <property type="entry name" value="NAD(P)-binding Rossmann-fold domains"/>
    <property type="match status" value="1"/>
</dbReference>
<evidence type="ECO:0000256" key="12">
    <source>
        <dbReference type="PIRSR" id="PIRSR036497-1"/>
    </source>
</evidence>
<dbReference type="SUPFAM" id="SSF55347">
    <property type="entry name" value="Glyceraldehyde-3-phosphate dehydrogenase-like, C-terminal domain"/>
    <property type="match status" value="1"/>
</dbReference>
<comment type="pathway">
    <text evidence="1">Amino-acid biosynthesis; L-threonine biosynthesis; L-threonine from L-aspartate: step 3/5.</text>
</comment>
<evidence type="ECO:0000256" key="1">
    <source>
        <dbReference type="ARBA" id="ARBA00005056"/>
    </source>
</evidence>
<comment type="similarity">
    <text evidence="3">Belongs to the homoserine dehydrogenase family.</text>
</comment>
<dbReference type="FunFam" id="3.30.360.10:FF:000005">
    <property type="entry name" value="Homoserine dehydrogenase"/>
    <property type="match status" value="1"/>
</dbReference>
<dbReference type="PANTHER" id="PTHR43331:SF1">
    <property type="entry name" value="HOMOSERINE DEHYDROGENASE"/>
    <property type="match status" value="1"/>
</dbReference>
<gene>
    <name evidence="16" type="ORF">IEO70_17190</name>
</gene>
<dbReference type="Pfam" id="PF03447">
    <property type="entry name" value="NAD_binding_3"/>
    <property type="match status" value="1"/>
</dbReference>
<evidence type="ECO:0000256" key="13">
    <source>
        <dbReference type="PIRSR" id="PIRSR036497-2"/>
    </source>
</evidence>
<feature type="binding site" evidence="13">
    <location>
        <position position="208"/>
    </location>
    <ligand>
        <name>L-homoserine</name>
        <dbReference type="ChEBI" id="CHEBI:57476"/>
    </ligand>
</feature>
<evidence type="ECO:0000256" key="5">
    <source>
        <dbReference type="ARBA" id="ARBA00013376"/>
    </source>
</evidence>
<feature type="active site" description="Proton donor" evidence="12">
    <location>
        <position position="223"/>
    </location>
</feature>
<keyword evidence="9" id="KW-0915">Sodium</keyword>
<dbReference type="EMBL" id="JACXSI010000055">
    <property type="protein sequence ID" value="MBD3110072.1"/>
    <property type="molecule type" value="Genomic_DNA"/>
</dbReference>
<evidence type="ECO:0000256" key="9">
    <source>
        <dbReference type="ARBA" id="ARBA00023053"/>
    </source>
</evidence>
<evidence type="ECO:0000256" key="10">
    <source>
        <dbReference type="ARBA" id="ARBA00023167"/>
    </source>
</evidence>